<dbReference type="GO" id="GO:0016853">
    <property type="term" value="F:isomerase activity"/>
    <property type="evidence" value="ECO:0007669"/>
    <property type="project" value="UniProtKB-KW"/>
</dbReference>
<dbReference type="Proteomes" id="UP000319818">
    <property type="component" value="Unassembled WGS sequence"/>
</dbReference>
<accession>A0A543FRA2</accession>
<sequence length="171" mass="18515">MDGAAIVWRPYNGALRRLVPVLYRQASAGRHRLVLAMCRADVHTCAPGTSPLGGVRGTRDGFREWWSRLRGLTSAIELEVHAVSVSGPPWATAVRTEWTDVVTAADGARFTNHGTHRGLLRWGRLAELHYDWDPDVVLRVCEHAAAIGVRGANAPPVGAPGPCPVTQTGQK</sequence>
<evidence type="ECO:0000313" key="2">
    <source>
        <dbReference type="Proteomes" id="UP000319818"/>
    </source>
</evidence>
<organism evidence="1 2">
    <name type="scientific">Pseudonocardia cypriaca</name>
    <dbReference type="NCBI Taxonomy" id="882449"/>
    <lineage>
        <taxon>Bacteria</taxon>
        <taxon>Bacillati</taxon>
        <taxon>Actinomycetota</taxon>
        <taxon>Actinomycetes</taxon>
        <taxon>Pseudonocardiales</taxon>
        <taxon>Pseudonocardiaceae</taxon>
        <taxon>Pseudonocardia</taxon>
    </lineage>
</organism>
<name>A0A543FRA2_9PSEU</name>
<reference evidence="1 2" key="1">
    <citation type="submission" date="2019-06" db="EMBL/GenBank/DDBJ databases">
        <title>Sequencing the genomes of 1000 actinobacteria strains.</title>
        <authorList>
            <person name="Klenk H.-P."/>
        </authorList>
    </citation>
    <scope>NUCLEOTIDE SEQUENCE [LARGE SCALE GENOMIC DNA]</scope>
    <source>
        <strain evidence="1 2">DSM 45511</strain>
    </source>
</reference>
<dbReference type="SUPFAM" id="SSF54427">
    <property type="entry name" value="NTF2-like"/>
    <property type="match status" value="1"/>
</dbReference>
<gene>
    <name evidence="1" type="ORF">FB388_7768</name>
</gene>
<dbReference type="OrthoDB" id="2988503at2"/>
<keyword evidence="2" id="KW-1185">Reference proteome</keyword>
<dbReference type="AlphaFoldDB" id="A0A543FRA2"/>
<keyword evidence="1" id="KW-0413">Isomerase</keyword>
<dbReference type="Gene3D" id="3.10.450.50">
    <property type="match status" value="1"/>
</dbReference>
<evidence type="ECO:0000313" key="1">
    <source>
        <dbReference type="EMBL" id="TQM36311.1"/>
    </source>
</evidence>
<protein>
    <submittedName>
        <fullName evidence="1">Ketosteroid isomerase-like protein</fullName>
    </submittedName>
</protein>
<dbReference type="InterPro" id="IPR032710">
    <property type="entry name" value="NTF2-like_dom_sf"/>
</dbReference>
<dbReference type="RefSeq" id="WP_142107537.1">
    <property type="nucleotide sequence ID" value="NZ_VFPH01000003.1"/>
</dbReference>
<dbReference type="EMBL" id="VFPH01000003">
    <property type="protein sequence ID" value="TQM36311.1"/>
    <property type="molecule type" value="Genomic_DNA"/>
</dbReference>
<proteinExistence type="predicted"/>
<comment type="caution">
    <text evidence="1">The sequence shown here is derived from an EMBL/GenBank/DDBJ whole genome shotgun (WGS) entry which is preliminary data.</text>
</comment>